<sequence length="338" mass="37306">MKIVVLAGGLSDERDVSLSSGSQIANALISKGHQVLLMDLYLGYKGCESFDQAYAKYGREEYQYKVPNVAPDLQQLIRENDHRENEIGEQVIPICQTADIVFLGLHGGIGENGKLQAFLDLNGIHYTGSGYKGSLLAMDKIVSKEIMANNGIKTPKWSVINRDHSETIKAPAVVKPNDNGSSIGVKIAENQTELEAAIEIAKQYSDTILIEEKIIGREFSVGVLGEQVLPIIELIPKQGFYDYENKYQAGATEEITPAQLEDSLTQEMQAIALKVFRLLDLKVYGRIDFLLDDENHIYCIEANSLPGMTPTSLLPQEAKVVGIDYEALCQQIVDLSLQ</sequence>
<dbReference type="Gene3D" id="3.40.50.20">
    <property type="match status" value="1"/>
</dbReference>
<keyword evidence="17" id="KW-1185">Reference proteome</keyword>
<keyword evidence="7 14" id="KW-0547">Nucleotide-binding</keyword>
<dbReference type="RefSeq" id="WP_197114691.1">
    <property type="nucleotide sequence ID" value="NZ_JACBXQ010000002.1"/>
</dbReference>
<dbReference type="Gene3D" id="3.30.1490.20">
    <property type="entry name" value="ATP-grasp fold, A domain"/>
    <property type="match status" value="1"/>
</dbReference>
<evidence type="ECO:0000256" key="1">
    <source>
        <dbReference type="ARBA" id="ARBA00001936"/>
    </source>
</evidence>
<dbReference type="EC" id="6.3.2.4" evidence="13"/>
<dbReference type="SMART" id="SM01209">
    <property type="entry name" value="GARS_A"/>
    <property type="match status" value="1"/>
</dbReference>
<evidence type="ECO:0000256" key="2">
    <source>
        <dbReference type="ARBA" id="ARBA00001946"/>
    </source>
</evidence>
<comment type="similarity">
    <text evidence="4 13">Belongs to the D-alanine--D-alanine ligase family.</text>
</comment>
<evidence type="ECO:0000256" key="9">
    <source>
        <dbReference type="ARBA" id="ARBA00022960"/>
    </source>
</evidence>
<keyword evidence="8 14" id="KW-0067">ATP-binding</keyword>
<keyword evidence="12 13" id="KW-0961">Cell wall biogenesis/degradation</keyword>
<name>A0ABS0LPF5_9LACT</name>
<dbReference type="PANTHER" id="PTHR23132">
    <property type="entry name" value="D-ALANINE--D-ALANINE LIGASE"/>
    <property type="match status" value="1"/>
</dbReference>
<dbReference type="PIRSF" id="PIRSF039102">
    <property type="entry name" value="Ddl/VanB"/>
    <property type="match status" value="1"/>
</dbReference>
<evidence type="ECO:0000256" key="13">
    <source>
        <dbReference type="HAMAP-Rule" id="MF_00047"/>
    </source>
</evidence>
<evidence type="ECO:0000256" key="11">
    <source>
        <dbReference type="ARBA" id="ARBA00023211"/>
    </source>
</evidence>
<dbReference type="SUPFAM" id="SSF52440">
    <property type="entry name" value="PreATP-grasp domain"/>
    <property type="match status" value="1"/>
</dbReference>
<evidence type="ECO:0000313" key="17">
    <source>
        <dbReference type="Proteomes" id="UP000721415"/>
    </source>
</evidence>
<dbReference type="Proteomes" id="UP000721415">
    <property type="component" value="Unassembled WGS sequence"/>
</dbReference>
<comment type="catalytic activity">
    <reaction evidence="13">
        <text>2 D-alanine + ATP = D-alanyl-D-alanine + ADP + phosphate + H(+)</text>
        <dbReference type="Rhea" id="RHEA:11224"/>
        <dbReference type="ChEBI" id="CHEBI:15378"/>
        <dbReference type="ChEBI" id="CHEBI:30616"/>
        <dbReference type="ChEBI" id="CHEBI:43474"/>
        <dbReference type="ChEBI" id="CHEBI:57416"/>
        <dbReference type="ChEBI" id="CHEBI:57822"/>
        <dbReference type="ChEBI" id="CHEBI:456216"/>
        <dbReference type="EC" id="6.3.2.4"/>
    </reaction>
</comment>
<evidence type="ECO:0000256" key="10">
    <source>
        <dbReference type="ARBA" id="ARBA00022984"/>
    </source>
</evidence>
<comment type="caution">
    <text evidence="16">The sequence shown here is derived from an EMBL/GenBank/DDBJ whole genome shotgun (WGS) entry which is preliminary data.</text>
</comment>
<dbReference type="PANTHER" id="PTHR23132:SF23">
    <property type="entry name" value="D-ALANINE--D-ALANINE LIGASE B"/>
    <property type="match status" value="1"/>
</dbReference>
<dbReference type="PROSITE" id="PS50975">
    <property type="entry name" value="ATP_GRASP"/>
    <property type="match status" value="1"/>
</dbReference>
<evidence type="ECO:0000256" key="6">
    <source>
        <dbReference type="ARBA" id="ARBA00022598"/>
    </source>
</evidence>
<dbReference type="InterPro" id="IPR011761">
    <property type="entry name" value="ATP-grasp"/>
</dbReference>
<evidence type="ECO:0000256" key="7">
    <source>
        <dbReference type="ARBA" id="ARBA00022741"/>
    </source>
</evidence>
<comment type="cofactor">
    <cofactor evidence="1">
        <name>Mn(2+)</name>
        <dbReference type="ChEBI" id="CHEBI:29035"/>
    </cofactor>
</comment>
<evidence type="ECO:0000256" key="14">
    <source>
        <dbReference type="PROSITE-ProRule" id="PRU00409"/>
    </source>
</evidence>
<feature type="domain" description="ATP-grasp" evidence="15">
    <location>
        <begin position="144"/>
        <end position="334"/>
    </location>
</feature>
<evidence type="ECO:0000256" key="8">
    <source>
        <dbReference type="ARBA" id="ARBA00022840"/>
    </source>
</evidence>
<organism evidence="16 17">
    <name type="scientific">Facklamia lactis</name>
    <dbReference type="NCBI Taxonomy" id="2749967"/>
    <lineage>
        <taxon>Bacteria</taxon>
        <taxon>Bacillati</taxon>
        <taxon>Bacillota</taxon>
        <taxon>Bacilli</taxon>
        <taxon>Lactobacillales</taxon>
        <taxon>Aerococcaceae</taxon>
        <taxon>Facklamia</taxon>
    </lineage>
</organism>
<evidence type="ECO:0000256" key="5">
    <source>
        <dbReference type="ARBA" id="ARBA00022490"/>
    </source>
</evidence>
<comment type="pathway">
    <text evidence="13">Cell wall biogenesis; peptidoglycan biosynthesis.</text>
</comment>
<keyword evidence="6 13" id="KW-0436">Ligase</keyword>
<dbReference type="PROSITE" id="PS00843">
    <property type="entry name" value="DALA_DALA_LIGASE_1"/>
    <property type="match status" value="1"/>
</dbReference>
<gene>
    <name evidence="13" type="primary">ddl</name>
    <name evidence="16" type="ORF">HZY91_03145</name>
</gene>
<dbReference type="InterPro" id="IPR013815">
    <property type="entry name" value="ATP_grasp_subdomain_1"/>
</dbReference>
<dbReference type="Pfam" id="PF01820">
    <property type="entry name" value="Dala_Dala_lig_N"/>
    <property type="match status" value="1"/>
</dbReference>
<dbReference type="InterPro" id="IPR000291">
    <property type="entry name" value="D-Ala_lig_Van_CS"/>
</dbReference>
<dbReference type="SUPFAM" id="SSF56059">
    <property type="entry name" value="Glutathione synthetase ATP-binding domain-like"/>
    <property type="match status" value="1"/>
</dbReference>
<reference evidence="16 17" key="1">
    <citation type="submission" date="2020-07" db="EMBL/GenBank/DDBJ databases">
        <title>Facklamia lactis sp. nov., isolated from raw milk.</title>
        <authorList>
            <person name="Doll E.V."/>
            <person name="Huptas C."/>
            <person name="Staib L."/>
            <person name="Wenning M."/>
            <person name="Scherer S."/>
        </authorList>
    </citation>
    <scope>NUCLEOTIDE SEQUENCE [LARGE SCALE GENOMIC DNA]</scope>
    <source>
        <strain evidence="16 17">DSM 111018</strain>
    </source>
</reference>
<dbReference type="NCBIfam" id="NF002378">
    <property type="entry name" value="PRK01372.1"/>
    <property type="match status" value="1"/>
</dbReference>
<evidence type="ECO:0000313" key="16">
    <source>
        <dbReference type="EMBL" id="MBG9985887.1"/>
    </source>
</evidence>
<dbReference type="NCBIfam" id="TIGR01205">
    <property type="entry name" value="D_ala_D_alaTIGR"/>
    <property type="match status" value="1"/>
</dbReference>
<keyword evidence="10 13" id="KW-0573">Peptidoglycan synthesis</keyword>
<dbReference type="GO" id="GO:0008716">
    <property type="term" value="F:D-alanine-D-alanine ligase activity"/>
    <property type="evidence" value="ECO:0007669"/>
    <property type="project" value="UniProtKB-EC"/>
</dbReference>
<dbReference type="HAMAP" id="MF_00047">
    <property type="entry name" value="Dala_Dala_lig"/>
    <property type="match status" value="1"/>
</dbReference>
<dbReference type="InterPro" id="IPR011127">
    <property type="entry name" value="Dala_Dala_lig_N"/>
</dbReference>
<comment type="function">
    <text evidence="13">Cell wall formation.</text>
</comment>
<evidence type="ECO:0000256" key="4">
    <source>
        <dbReference type="ARBA" id="ARBA00010871"/>
    </source>
</evidence>
<dbReference type="PROSITE" id="PS00844">
    <property type="entry name" value="DALA_DALA_LIGASE_2"/>
    <property type="match status" value="1"/>
</dbReference>
<evidence type="ECO:0000256" key="3">
    <source>
        <dbReference type="ARBA" id="ARBA00004496"/>
    </source>
</evidence>
<proteinExistence type="inferred from homology"/>
<evidence type="ECO:0000256" key="12">
    <source>
        <dbReference type="ARBA" id="ARBA00023316"/>
    </source>
</evidence>
<dbReference type="InterPro" id="IPR016185">
    <property type="entry name" value="PreATP-grasp_dom_sf"/>
</dbReference>
<dbReference type="InterPro" id="IPR011095">
    <property type="entry name" value="Dala_Dala_lig_C"/>
</dbReference>
<dbReference type="InterPro" id="IPR005905">
    <property type="entry name" value="D_ala_D_ala"/>
</dbReference>
<comment type="cofactor">
    <cofactor evidence="2">
        <name>Mg(2+)</name>
        <dbReference type="ChEBI" id="CHEBI:18420"/>
    </cofactor>
</comment>
<keyword evidence="9 13" id="KW-0133">Cell shape</keyword>
<comment type="subcellular location">
    <subcellularLocation>
        <location evidence="3 13">Cytoplasm</location>
    </subcellularLocation>
</comment>
<dbReference type="EMBL" id="JACBXQ010000002">
    <property type="protein sequence ID" value="MBG9985887.1"/>
    <property type="molecule type" value="Genomic_DNA"/>
</dbReference>
<accession>A0ABS0LPF5</accession>
<keyword evidence="11" id="KW-0464">Manganese</keyword>
<evidence type="ECO:0000259" key="15">
    <source>
        <dbReference type="PROSITE" id="PS50975"/>
    </source>
</evidence>
<dbReference type="Pfam" id="PF07478">
    <property type="entry name" value="Dala_Dala_lig_C"/>
    <property type="match status" value="1"/>
</dbReference>
<dbReference type="Gene3D" id="3.30.470.20">
    <property type="entry name" value="ATP-grasp fold, B domain"/>
    <property type="match status" value="1"/>
</dbReference>
<protein>
    <recommendedName>
        <fullName evidence="13">D-alanine--D-alanine ligase</fullName>
        <ecNumber evidence="13">6.3.2.4</ecNumber>
    </recommendedName>
    <alternativeName>
        <fullName evidence="13">D-Ala-D-Ala ligase</fullName>
    </alternativeName>
    <alternativeName>
        <fullName evidence="13">D-alanylalanine synthetase</fullName>
    </alternativeName>
</protein>
<keyword evidence="5 13" id="KW-0963">Cytoplasm</keyword>